<name>A0ABM3R589_SPIOL</name>
<evidence type="ECO:0000313" key="1">
    <source>
        <dbReference type="Proteomes" id="UP000813463"/>
    </source>
</evidence>
<gene>
    <name evidence="2" type="primary">LOC130466075</name>
</gene>
<organism evidence="1 2">
    <name type="scientific">Spinacia oleracea</name>
    <name type="common">Spinach</name>
    <dbReference type="NCBI Taxonomy" id="3562"/>
    <lineage>
        <taxon>Eukaryota</taxon>
        <taxon>Viridiplantae</taxon>
        <taxon>Streptophyta</taxon>
        <taxon>Embryophyta</taxon>
        <taxon>Tracheophyta</taxon>
        <taxon>Spermatophyta</taxon>
        <taxon>Magnoliopsida</taxon>
        <taxon>eudicotyledons</taxon>
        <taxon>Gunneridae</taxon>
        <taxon>Pentapetalae</taxon>
        <taxon>Caryophyllales</taxon>
        <taxon>Chenopodiaceae</taxon>
        <taxon>Chenopodioideae</taxon>
        <taxon>Anserineae</taxon>
        <taxon>Spinacia</taxon>
    </lineage>
</organism>
<reference evidence="1" key="1">
    <citation type="journal article" date="2021" name="Nat. Commun.">
        <title>Genomic analyses provide insights into spinach domestication and the genetic basis of agronomic traits.</title>
        <authorList>
            <person name="Cai X."/>
            <person name="Sun X."/>
            <person name="Xu C."/>
            <person name="Sun H."/>
            <person name="Wang X."/>
            <person name="Ge C."/>
            <person name="Zhang Z."/>
            <person name="Wang Q."/>
            <person name="Fei Z."/>
            <person name="Jiao C."/>
            <person name="Wang Q."/>
        </authorList>
    </citation>
    <scope>NUCLEOTIDE SEQUENCE [LARGE SCALE GENOMIC DNA]</scope>
    <source>
        <strain evidence="1">cv. Varoflay</strain>
    </source>
</reference>
<proteinExistence type="predicted"/>
<accession>A0ABM3R589</accession>
<dbReference type="SUPFAM" id="SSF54001">
    <property type="entry name" value="Cysteine proteinases"/>
    <property type="match status" value="1"/>
</dbReference>
<dbReference type="GeneID" id="130466075"/>
<dbReference type="InterPro" id="IPR038765">
    <property type="entry name" value="Papain-like_cys_pep_sf"/>
</dbReference>
<dbReference type="Gene3D" id="3.40.395.10">
    <property type="entry name" value="Adenoviral Proteinase, Chain A"/>
    <property type="match status" value="1"/>
</dbReference>
<protein>
    <recommendedName>
        <fullName evidence="3">Ubiquitin-like protease family profile domain-containing protein</fullName>
    </recommendedName>
</protein>
<dbReference type="Proteomes" id="UP000813463">
    <property type="component" value="Chromosome 1"/>
</dbReference>
<evidence type="ECO:0008006" key="3">
    <source>
        <dbReference type="Google" id="ProtNLM"/>
    </source>
</evidence>
<keyword evidence="1" id="KW-1185">Reference proteome</keyword>
<sequence length="141" mass="16323">MKFSQDSHDGVKKTAVDRIRLCDWMTKEREKIAVASIKNLEANHTQDGTVCSRISELFIPVLEQLGPYTNHWWCVVISADPPTVYVIDSLISNPVEQRHTEIDKLLIGVDKLLFNGEDDDIWGQILTWRRTRMDIEIQEDK</sequence>
<reference evidence="2" key="2">
    <citation type="submission" date="2025-08" db="UniProtKB">
        <authorList>
            <consortium name="RefSeq"/>
        </authorList>
    </citation>
    <scope>IDENTIFICATION</scope>
    <source>
        <tissue evidence="2">Leaf</tissue>
    </source>
</reference>
<evidence type="ECO:0000313" key="2">
    <source>
        <dbReference type="RefSeq" id="XP_056690788.1"/>
    </source>
</evidence>
<dbReference type="RefSeq" id="XP_056690788.1">
    <property type="nucleotide sequence ID" value="XM_056834810.1"/>
</dbReference>